<dbReference type="Pfam" id="PF00563">
    <property type="entry name" value="EAL"/>
    <property type="match status" value="1"/>
</dbReference>
<evidence type="ECO:0000313" key="3">
    <source>
        <dbReference type="Proteomes" id="UP001082899"/>
    </source>
</evidence>
<dbReference type="Gene3D" id="3.30.450.40">
    <property type="match status" value="1"/>
</dbReference>
<sequence length="581" mass="63268">MATSENFDQITRLAAFCFNVPSALILMVDLDQCWFCSSLGIAPVDAAAAEALCRDTIRRGGLIEIPDLAALADDAATSAADDAVGNARVLLPPGVDTRRLGFYAGIALVDDTGRTVGALSILDTRPRTLRDADREQLTALGRLAMTEIALRQSDGRRDAMTGLPNERQLVADLHDAALLARGEYRLLVFVDTFDVASARALTQTLGSGPIDALMVQMAERLKEHLEGLSDVYRVAETRFGFVTDCRETDDPEPFIAELSQFIGRTALAAGIPIRPAIRAGLVKLRLREEGVTEALRQAEAAVDASVASNRTWTAYDAEKDAVSQRSYTLATGLERALANNEFYLVYQPRLNMRTGRIASVEALVRWKHSVLGTLFPGEFIPIVERTALMQALTHWVANASLAQLAIWQRAFPELHLSINLSSRDFETGELTGALTQACERHRIAPGMLEVEVKEGDWVRGDAVFEQLTAIRAAGILVAIDDFGSGFSNSGFLRDVPADVLKIDPSLILDLADNERHQTIVRSILDLGRELGYRTVAEGVESEATLALLREWQCEEAQGYLIARPVGANAIGELLHKFAGTA</sequence>
<dbReference type="SUPFAM" id="SSF141868">
    <property type="entry name" value="EAL domain-like"/>
    <property type="match status" value="1"/>
</dbReference>
<dbReference type="CDD" id="cd01948">
    <property type="entry name" value="EAL"/>
    <property type="match status" value="1"/>
</dbReference>
<feature type="domain" description="EAL" evidence="1">
    <location>
        <begin position="326"/>
        <end position="578"/>
    </location>
</feature>
<dbReference type="InterPro" id="IPR043128">
    <property type="entry name" value="Rev_trsase/Diguanyl_cyclase"/>
</dbReference>
<dbReference type="PANTHER" id="PTHR33121:SF19">
    <property type="entry name" value="CYCLIC DI-GMP PHOSPHODIESTERASE PA2567"/>
    <property type="match status" value="1"/>
</dbReference>
<dbReference type="InterPro" id="IPR001633">
    <property type="entry name" value="EAL_dom"/>
</dbReference>
<dbReference type="Gene3D" id="3.20.20.450">
    <property type="entry name" value="EAL domain"/>
    <property type="match status" value="1"/>
</dbReference>
<dbReference type="SUPFAM" id="SSF55073">
    <property type="entry name" value="Nucleotide cyclase"/>
    <property type="match status" value="1"/>
</dbReference>
<name>A0ABT3ZGR4_9BURK</name>
<dbReference type="InterPro" id="IPR000160">
    <property type="entry name" value="GGDEF_dom"/>
</dbReference>
<dbReference type="Proteomes" id="UP001082899">
    <property type="component" value="Unassembled WGS sequence"/>
</dbReference>
<dbReference type="EMBL" id="JAPMXC010000001">
    <property type="protein sequence ID" value="MCY0385721.1"/>
    <property type="molecule type" value="Genomic_DNA"/>
</dbReference>
<dbReference type="PANTHER" id="PTHR33121">
    <property type="entry name" value="CYCLIC DI-GMP PHOSPHODIESTERASE PDEF"/>
    <property type="match status" value="1"/>
</dbReference>
<dbReference type="InterPro" id="IPR029787">
    <property type="entry name" value="Nucleotide_cyclase"/>
</dbReference>
<dbReference type="Pfam" id="PF00990">
    <property type="entry name" value="GGDEF"/>
    <property type="match status" value="1"/>
</dbReference>
<comment type="caution">
    <text evidence="2">The sequence shown here is derived from an EMBL/GenBank/DDBJ whole genome shotgun (WGS) entry which is preliminary data.</text>
</comment>
<keyword evidence="3" id="KW-1185">Reference proteome</keyword>
<evidence type="ECO:0000259" key="1">
    <source>
        <dbReference type="PROSITE" id="PS50883"/>
    </source>
</evidence>
<gene>
    <name evidence="2" type="ORF">OVY01_00390</name>
</gene>
<dbReference type="SUPFAM" id="SSF55781">
    <property type="entry name" value="GAF domain-like"/>
    <property type="match status" value="1"/>
</dbReference>
<proteinExistence type="predicted"/>
<dbReference type="Gene3D" id="3.30.70.270">
    <property type="match status" value="1"/>
</dbReference>
<dbReference type="InterPro" id="IPR050706">
    <property type="entry name" value="Cyclic-di-GMP_PDE-like"/>
</dbReference>
<protein>
    <submittedName>
        <fullName evidence="2">GGDEF domain-containing phosphodiesterase</fullName>
    </submittedName>
</protein>
<accession>A0ABT3ZGR4</accession>
<reference evidence="2" key="1">
    <citation type="submission" date="2022-11" db="EMBL/GenBank/DDBJ databases">
        <title>Robbsia betulipollinis sp. nov., isolated from pollen of birch (Betula pendula).</title>
        <authorList>
            <person name="Shi H."/>
            <person name="Ambika Manirajan B."/>
            <person name="Ratering S."/>
            <person name="Geissler-Plaum R."/>
            <person name="Schnell S."/>
        </authorList>
    </citation>
    <scope>NUCLEOTIDE SEQUENCE</scope>
    <source>
        <strain evidence="2">Bb-Pol-6</strain>
    </source>
</reference>
<organism evidence="2 3">
    <name type="scientific">Robbsia betulipollinis</name>
    <dbReference type="NCBI Taxonomy" id="2981849"/>
    <lineage>
        <taxon>Bacteria</taxon>
        <taxon>Pseudomonadati</taxon>
        <taxon>Pseudomonadota</taxon>
        <taxon>Betaproteobacteria</taxon>
        <taxon>Burkholderiales</taxon>
        <taxon>Burkholderiaceae</taxon>
        <taxon>Robbsia</taxon>
    </lineage>
</organism>
<dbReference type="InterPro" id="IPR035919">
    <property type="entry name" value="EAL_sf"/>
</dbReference>
<dbReference type="InterPro" id="IPR029016">
    <property type="entry name" value="GAF-like_dom_sf"/>
</dbReference>
<dbReference type="PROSITE" id="PS50883">
    <property type="entry name" value="EAL"/>
    <property type="match status" value="1"/>
</dbReference>
<dbReference type="SMART" id="SM00052">
    <property type="entry name" value="EAL"/>
    <property type="match status" value="1"/>
</dbReference>
<dbReference type="RefSeq" id="WP_267844844.1">
    <property type="nucleotide sequence ID" value="NZ_JAPMXC010000001.1"/>
</dbReference>
<evidence type="ECO:0000313" key="2">
    <source>
        <dbReference type="EMBL" id="MCY0385721.1"/>
    </source>
</evidence>